<feature type="domain" description="ABC transporter" evidence="9">
    <location>
        <begin position="374"/>
        <end position="596"/>
    </location>
</feature>
<evidence type="ECO:0000256" key="7">
    <source>
        <dbReference type="ARBA" id="ARBA00023136"/>
    </source>
</evidence>
<dbReference type="InterPro" id="IPR027417">
    <property type="entry name" value="P-loop_NTPase"/>
</dbReference>
<keyword evidence="13" id="KW-1185">Reference proteome</keyword>
<evidence type="ECO:0000313" key="12">
    <source>
        <dbReference type="EMBL" id="CAC5344899.1"/>
    </source>
</evidence>
<dbReference type="GO" id="GO:0005886">
    <property type="term" value="C:plasma membrane"/>
    <property type="evidence" value="ECO:0007669"/>
    <property type="project" value="UniProtKB-SubCell"/>
</dbReference>
<evidence type="ECO:0000256" key="5">
    <source>
        <dbReference type="ARBA" id="ARBA00022840"/>
    </source>
</evidence>
<evidence type="ECO:0000256" key="2">
    <source>
        <dbReference type="ARBA" id="ARBA00022448"/>
    </source>
</evidence>
<evidence type="ECO:0000313" key="11">
    <source>
        <dbReference type="EMBL" id="AQY60334.1"/>
    </source>
</evidence>
<keyword evidence="4" id="KW-0547">Nucleotide-binding</keyword>
<comment type="subcellular location">
    <subcellularLocation>
        <location evidence="1">Cell membrane</location>
        <topology evidence="1">Multi-pass membrane protein</topology>
    </subcellularLocation>
</comment>
<dbReference type="InterPro" id="IPR003439">
    <property type="entry name" value="ABC_transporter-like_ATP-bd"/>
</dbReference>
<keyword evidence="5" id="KW-0067">ATP-binding</keyword>
<gene>
    <name evidence="11" type="primary">mvdA</name>
    <name evidence="12" type="synonym">mdnE</name>
    <name evidence="12" type="ORF">PLAN_50104</name>
</gene>
<evidence type="ECO:0000259" key="10">
    <source>
        <dbReference type="PROSITE" id="PS50929"/>
    </source>
</evidence>
<dbReference type="GO" id="GO:0005524">
    <property type="term" value="F:ATP binding"/>
    <property type="evidence" value="ECO:0007669"/>
    <property type="project" value="UniProtKB-KW"/>
</dbReference>
<reference evidence="12 13" key="2">
    <citation type="submission" date="2020-05" db="EMBL/GenBank/DDBJ databases">
        <authorList>
            <consortium name="Genoscope - CEA"/>
            <person name="William W."/>
        </authorList>
    </citation>
    <scope>NUCLEOTIDE SEQUENCE [LARGE SCALE GENOMIC DNA]</scope>
    <source>
        <strain evidence="13">7821</strain>
        <strain evidence="12">PCC 7821</strain>
    </source>
</reference>
<dbReference type="SUPFAM" id="SSF90123">
    <property type="entry name" value="ABC transporter transmembrane region"/>
    <property type="match status" value="1"/>
</dbReference>
<dbReference type="Gene3D" id="3.40.50.300">
    <property type="entry name" value="P-loop containing nucleotide triphosphate hydrolases"/>
    <property type="match status" value="1"/>
</dbReference>
<dbReference type="Pfam" id="PF00005">
    <property type="entry name" value="ABC_tran"/>
    <property type="match status" value="1"/>
</dbReference>
<protein>
    <submittedName>
        <fullName evidence="12">ABC-type transporter, involved in microviridin biosynthesis</fullName>
    </submittedName>
    <submittedName>
        <fullName evidence="11">MvdA</fullName>
        <ecNumber evidence="11">3.6.3.41</ecNumber>
    </submittedName>
</protein>
<feature type="transmembrane region" description="Helical" evidence="8">
    <location>
        <begin position="50"/>
        <end position="73"/>
    </location>
</feature>
<keyword evidence="6 8" id="KW-1133">Transmembrane helix</keyword>
<dbReference type="PROSITE" id="PS00211">
    <property type="entry name" value="ABC_TRANSPORTER_1"/>
    <property type="match status" value="1"/>
</dbReference>
<proteinExistence type="predicted"/>
<evidence type="ECO:0000256" key="4">
    <source>
        <dbReference type="ARBA" id="ARBA00022741"/>
    </source>
</evidence>
<dbReference type="PROSITE" id="PS50893">
    <property type="entry name" value="ABC_TRANSPORTER_2"/>
    <property type="match status" value="1"/>
</dbReference>
<evidence type="ECO:0000313" key="13">
    <source>
        <dbReference type="Proteomes" id="UP000196521"/>
    </source>
</evidence>
<dbReference type="AlphaFoldDB" id="A0A1U9WVP3"/>
<evidence type="ECO:0000256" key="6">
    <source>
        <dbReference type="ARBA" id="ARBA00022989"/>
    </source>
</evidence>
<dbReference type="SMART" id="SM00382">
    <property type="entry name" value="AAA"/>
    <property type="match status" value="1"/>
</dbReference>
<dbReference type="PANTHER" id="PTHR11384">
    <property type="entry name" value="ATP-BINDING CASSETTE, SUB-FAMILY D MEMBER"/>
    <property type="match status" value="1"/>
</dbReference>
<dbReference type="PANTHER" id="PTHR11384:SF59">
    <property type="entry name" value="LYSOSOMAL COBALAMIN TRANSPORTER ABCD4"/>
    <property type="match status" value="1"/>
</dbReference>
<dbReference type="RefSeq" id="WP_026798238.1">
    <property type="nucleotide sequence ID" value="NZ_LR812491.1"/>
</dbReference>
<evidence type="ECO:0000256" key="8">
    <source>
        <dbReference type="SAM" id="Phobius"/>
    </source>
</evidence>
<dbReference type="GO" id="GO:0140359">
    <property type="term" value="F:ABC-type transporter activity"/>
    <property type="evidence" value="ECO:0007669"/>
    <property type="project" value="InterPro"/>
</dbReference>
<keyword evidence="7 8" id="KW-0472">Membrane</keyword>
<evidence type="ECO:0000256" key="3">
    <source>
        <dbReference type="ARBA" id="ARBA00022692"/>
    </source>
</evidence>
<dbReference type="Proteomes" id="UP000196521">
    <property type="component" value="Unassembled WGS sequence"/>
</dbReference>
<dbReference type="InterPro" id="IPR036640">
    <property type="entry name" value="ABC1_TM_sf"/>
</dbReference>
<dbReference type="Gene3D" id="1.20.1560.10">
    <property type="entry name" value="ABC transporter type 1, transmembrane domain"/>
    <property type="match status" value="1"/>
</dbReference>
<dbReference type="InterPro" id="IPR017871">
    <property type="entry name" value="ABC_transporter-like_CS"/>
</dbReference>
<dbReference type="CDD" id="cd03223">
    <property type="entry name" value="ABCD_peroxisomal_ALDP"/>
    <property type="match status" value="1"/>
</dbReference>
<dbReference type="GO" id="GO:0016887">
    <property type="term" value="F:ATP hydrolysis activity"/>
    <property type="evidence" value="ECO:0007669"/>
    <property type="project" value="InterPro"/>
</dbReference>
<dbReference type="SUPFAM" id="SSF52540">
    <property type="entry name" value="P-loop containing nucleoside triphosphate hydrolases"/>
    <property type="match status" value="1"/>
</dbReference>
<dbReference type="Pfam" id="PF06472">
    <property type="entry name" value="ABC_membrane_2"/>
    <property type="match status" value="1"/>
</dbReference>
<keyword evidence="2" id="KW-0813">Transport</keyword>
<accession>A0A1U9WVP3</accession>
<evidence type="ECO:0000259" key="9">
    <source>
        <dbReference type="PROSITE" id="PS50893"/>
    </source>
</evidence>
<dbReference type="EMBL" id="KU665236">
    <property type="protein sequence ID" value="AQY60334.1"/>
    <property type="molecule type" value="Genomic_DNA"/>
</dbReference>
<evidence type="ECO:0000256" key="1">
    <source>
        <dbReference type="ARBA" id="ARBA00004651"/>
    </source>
</evidence>
<keyword evidence="11" id="KW-0378">Hydrolase</keyword>
<organism evidence="11">
    <name type="scientific">Planktothrix rubescens CCAP 1459/22</name>
    <dbReference type="NCBI Taxonomy" id="329571"/>
    <lineage>
        <taxon>Bacteria</taxon>
        <taxon>Bacillati</taxon>
        <taxon>Cyanobacteriota</taxon>
        <taxon>Cyanophyceae</taxon>
        <taxon>Oscillatoriophycideae</taxon>
        <taxon>Oscillatoriales</taxon>
        <taxon>Microcoleaceae</taxon>
        <taxon>Planktothrix</taxon>
    </lineage>
</organism>
<dbReference type="EMBL" id="CZCZ02000015">
    <property type="protein sequence ID" value="CAC5344899.1"/>
    <property type="molecule type" value="Genomic_DNA"/>
</dbReference>
<sequence length="597" mass="68705">MQTQVPPDKTITNPLSSLTRFLQDVKIIAQPYWYPTELNGRAFSDVICSWGMLALMVLSIILLVSVDAFASFWNRHVLDIVIEQRDLSKYLETLWLSSFLIVLITCLVALAQFVRKKVALDWYKWLSNNTLKQYLSDRAYYKIGFTSGLENPDQRLSQEIEPITTITLRFLTTLLEKSLQMITFLVILWTISQEITIYLVIYTISGNFIAVYLTQELNKINRAELNSKAEYNYALTHVRDHAESIAFFRGEEQEEKIIERRFNNIIKNAEQRINWERFQDLFNRGYQSAISVFSMFILTPMFIQDKIDFGEISQASLCCFLFSNALGQLVSEWGTSAKLSNYIERLASFSDGLKTVSLEPKNLGRITTVEDNRLAFENFTLQTPDYEKVIVENLSLSVPSGKGLLIVGPSGRGKSSLLRAIAGLWNAGTGRLVRPALEEMLFLPQRPYIILGTLRDQLLYPHTTDQIADQELEKILEKVNLQHLLTQTNVFDKQVNWENILSLGEQQRLAFARMLVARPSFAILDEATSALDLINEESLYQQLQQTQTTFISVGHRESLFNYHQWVLELAENSRWQLLTVEDYQQQKFGAINFLKKS</sequence>
<dbReference type="InterPro" id="IPR003593">
    <property type="entry name" value="AAA+_ATPase"/>
</dbReference>
<name>A0A1U9WVP3_PLARU</name>
<dbReference type="EC" id="3.6.3.41" evidence="11"/>
<dbReference type="InterPro" id="IPR050835">
    <property type="entry name" value="ABC_transporter_sub-D"/>
</dbReference>
<dbReference type="PROSITE" id="PS50929">
    <property type="entry name" value="ABC_TM1F"/>
    <property type="match status" value="1"/>
</dbReference>
<feature type="transmembrane region" description="Helical" evidence="8">
    <location>
        <begin position="285"/>
        <end position="303"/>
    </location>
</feature>
<keyword evidence="3 8" id="KW-0812">Transmembrane</keyword>
<feature type="domain" description="ABC transmembrane type-1" evidence="10">
    <location>
        <begin position="54"/>
        <end position="338"/>
    </location>
</feature>
<feature type="transmembrane region" description="Helical" evidence="8">
    <location>
        <begin position="93"/>
        <end position="114"/>
    </location>
</feature>
<reference evidence="11" key="1">
    <citation type="journal article" date="2017" name="Front. Microbiol.">
        <title>Evolution of Anabaenopeptin Peptide Structural Variability in the Cyanobacterium Planktothrix.</title>
        <authorList>
            <person name="Entfellner E."/>
            <person name="Frei M."/>
            <person name="Christiansen G."/>
            <person name="Deng L."/>
            <person name="Blom J."/>
            <person name="Kurmayer R."/>
        </authorList>
    </citation>
    <scope>NUCLEOTIDE SEQUENCE</scope>
    <source>
        <strain evidence="11">PCC 7821</strain>
    </source>
</reference>
<dbReference type="InterPro" id="IPR011527">
    <property type="entry name" value="ABC1_TM_dom"/>
</dbReference>